<reference evidence="7 8" key="1">
    <citation type="submission" date="2019-01" db="EMBL/GenBank/DDBJ databases">
        <authorList>
            <person name="Sayadi A."/>
        </authorList>
    </citation>
    <scope>NUCLEOTIDE SEQUENCE [LARGE SCALE GENOMIC DNA]</scope>
</reference>
<evidence type="ECO:0000256" key="2">
    <source>
        <dbReference type="ARBA" id="ARBA00022771"/>
    </source>
</evidence>
<evidence type="ECO:0000256" key="3">
    <source>
        <dbReference type="ARBA" id="ARBA00022833"/>
    </source>
</evidence>
<evidence type="ECO:0000256" key="5">
    <source>
        <dbReference type="PROSITE-ProRule" id="PRU00309"/>
    </source>
</evidence>
<protein>
    <recommendedName>
        <fullName evidence="6">THAP-type domain-containing protein</fullName>
    </recommendedName>
</protein>
<feature type="non-terminal residue" evidence="7">
    <location>
        <position position="106"/>
    </location>
</feature>
<evidence type="ECO:0000259" key="6">
    <source>
        <dbReference type="PROSITE" id="PS50950"/>
    </source>
</evidence>
<dbReference type="SMART" id="SM00980">
    <property type="entry name" value="THAP"/>
    <property type="match status" value="1"/>
</dbReference>
<dbReference type="Pfam" id="PF05485">
    <property type="entry name" value="THAP"/>
    <property type="match status" value="1"/>
</dbReference>
<feature type="domain" description="THAP-type" evidence="6">
    <location>
        <begin position="4"/>
        <end position="96"/>
    </location>
</feature>
<dbReference type="GO" id="GO:0003677">
    <property type="term" value="F:DNA binding"/>
    <property type="evidence" value="ECO:0007669"/>
    <property type="project" value="UniProtKB-UniRule"/>
</dbReference>
<sequence length="106" mass="12525">MSSRPGNYKYCIVPRCTNTSIKTPNKYFFHVPRQQKVRKKWCQIMRRDDKVPLSSNSTLHCCEDHFNLETDVENFMRCKLVGGRMKLRLGVLPSKFDCQERLKHSS</sequence>
<accession>A0A653DDM7</accession>
<evidence type="ECO:0000256" key="1">
    <source>
        <dbReference type="ARBA" id="ARBA00022723"/>
    </source>
</evidence>
<keyword evidence="8" id="KW-1185">Reference proteome</keyword>
<dbReference type="EMBL" id="CAACVG010011544">
    <property type="protein sequence ID" value="VEN58319.1"/>
    <property type="molecule type" value="Genomic_DNA"/>
</dbReference>
<dbReference type="OrthoDB" id="8196774at2759"/>
<dbReference type="Proteomes" id="UP000410492">
    <property type="component" value="Unassembled WGS sequence"/>
</dbReference>
<keyword evidence="3" id="KW-0862">Zinc</keyword>
<name>A0A653DDM7_CALMS</name>
<keyword evidence="4 5" id="KW-0238">DNA-binding</keyword>
<evidence type="ECO:0000256" key="4">
    <source>
        <dbReference type="ARBA" id="ARBA00023125"/>
    </source>
</evidence>
<evidence type="ECO:0000313" key="8">
    <source>
        <dbReference type="Proteomes" id="UP000410492"/>
    </source>
</evidence>
<dbReference type="InterPro" id="IPR006612">
    <property type="entry name" value="THAP_Znf"/>
</dbReference>
<evidence type="ECO:0000313" key="7">
    <source>
        <dbReference type="EMBL" id="VEN58319.1"/>
    </source>
</evidence>
<proteinExistence type="predicted"/>
<keyword evidence="2 5" id="KW-0863">Zinc-finger</keyword>
<organism evidence="7 8">
    <name type="scientific">Callosobruchus maculatus</name>
    <name type="common">Southern cowpea weevil</name>
    <name type="synonym">Pulse bruchid</name>
    <dbReference type="NCBI Taxonomy" id="64391"/>
    <lineage>
        <taxon>Eukaryota</taxon>
        <taxon>Metazoa</taxon>
        <taxon>Ecdysozoa</taxon>
        <taxon>Arthropoda</taxon>
        <taxon>Hexapoda</taxon>
        <taxon>Insecta</taxon>
        <taxon>Pterygota</taxon>
        <taxon>Neoptera</taxon>
        <taxon>Endopterygota</taxon>
        <taxon>Coleoptera</taxon>
        <taxon>Polyphaga</taxon>
        <taxon>Cucujiformia</taxon>
        <taxon>Chrysomeloidea</taxon>
        <taxon>Chrysomelidae</taxon>
        <taxon>Bruchinae</taxon>
        <taxon>Bruchini</taxon>
        <taxon>Callosobruchus</taxon>
    </lineage>
</organism>
<gene>
    <name evidence="7" type="ORF">CALMAC_LOCUS16710</name>
</gene>
<keyword evidence="1" id="KW-0479">Metal-binding</keyword>
<dbReference type="SUPFAM" id="SSF57716">
    <property type="entry name" value="Glucocorticoid receptor-like (DNA-binding domain)"/>
    <property type="match status" value="1"/>
</dbReference>
<dbReference type="PROSITE" id="PS50950">
    <property type="entry name" value="ZF_THAP"/>
    <property type="match status" value="1"/>
</dbReference>
<dbReference type="AlphaFoldDB" id="A0A653DDM7"/>
<dbReference type="GO" id="GO:0008270">
    <property type="term" value="F:zinc ion binding"/>
    <property type="evidence" value="ECO:0007669"/>
    <property type="project" value="UniProtKB-KW"/>
</dbReference>